<protein>
    <recommendedName>
        <fullName evidence="1">DUF3669 domain-containing protein</fullName>
    </recommendedName>
</protein>
<reference evidence="2" key="2">
    <citation type="submission" date="2023-05" db="EMBL/GenBank/DDBJ databases">
        <authorList>
            <consortium name="Lawrence Berkeley National Laboratory"/>
            <person name="Steindorff A."/>
            <person name="Hensen N."/>
            <person name="Bonometti L."/>
            <person name="Westerberg I."/>
            <person name="Brannstrom I.O."/>
            <person name="Guillou S."/>
            <person name="Cros-Aarteil S."/>
            <person name="Calhoun S."/>
            <person name="Haridas S."/>
            <person name="Kuo A."/>
            <person name="Mondo S."/>
            <person name="Pangilinan J."/>
            <person name="Riley R."/>
            <person name="Labutti K."/>
            <person name="Andreopoulos B."/>
            <person name="Lipzen A."/>
            <person name="Chen C."/>
            <person name="Yanf M."/>
            <person name="Daum C."/>
            <person name="Ng V."/>
            <person name="Clum A."/>
            <person name="Ohm R."/>
            <person name="Martin F."/>
            <person name="Silar P."/>
            <person name="Natvig D."/>
            <person name="Lalanne C."/>
            <person name="Gautier V."/>
            <person name="Ament-Velasquez S.L."/>
            <person name="Kruys A."/>
            <person name="Hutchinson M.I."/>
            <person name="Powell A.J."/>
            <person name="Barry K."/>
            <person name="Miller A.N."/>
            <person name="Grigoriev I.V."/>
            <person name="Debuchy R."/>
            <person name="Gladieux P."/>
            <person name="Thoren M.H."/>
            <person name="Johannesson H."/>
        </authorList>
    </citation>
    <scope>NUCLEOTIDE SEQUENCE</scope>
    <source>
        <strain evidence="2">PSN293</strain>
    </source>
</reference>
<dbReference type="InterPro" id="IPR022137">
    <property type="entry name" value="Znf_prot_DUF3669"/>
</dbReference>
<dbReference type="Pfam" id="PF12417">
    <property type="entry name" value="DUF3669"/>
    <property type="match status" value="1"/>
</dbReference>
<dbReference type="AlphaFoldDB" id="A0AAN7B0T8"/>
<evidence type="ECO:0000313" key="3">
    <source>
        <dbReference type="Proteomes" id="UP001301769"/>
    </source>
</evidence>
<evidence type="ECO:0000313" key="2">
    <source>
        <dbReference type="EMBL" id="KAK4208506.1"/>
    </source>
</evidence>
<gene>
    <name evidence="2" type="ORF">QBC37DRAFT_296535</name>
</gene>
<dbReference type="Proteomes" id="UP001301769">
    <property type="component" value="Unassembled WGS sequence"/>
</dbReference>
<proteinExistence type="predicted"/>
<feature type="domain" description="DUF3669" evidence="1">
    <location>
        <begin position="213"/>
        <end position="277"/>
    </location>
</feature>
<reference evidence="2" key="1">
    <citation type="journal article" date="2023" name="Mol. Phylogenet. Evol.">
        <title>Genome-scale phylogeny and comparative genomics of the fungal order Sordariales.</title>
        <authorList>
            <person name="Hensen N."/>
            <person name="Bonometti L."/>
            <person name="Westerberg I."/>
            <person name="Brannstrom I.O."/>
            <person name="Guillou S."/>
            <person name="Cros-Aarteil S."/>
            <person name="Calhoun S."/>
            <person name="Haridas S."/>
            <person name="Kuo A."/>
            <person name="Mondo S."/>
            <person name="Pangilinan J."/>
            <person name="Riley R."/>
            <person name="LaButti K."/>
            <person name="Andreopoulos B."/>
            <person name="Lipzen A."/>
            <person name="Chen C."/>
            <person name="Yan M."/>
            <person name="Daum C."/>
            <person name="Ng V."/>
            <person name="Clum A."/>
            <person name="Steindorff A."/>
            <person name="Ohm R.A."/>
            <person name="Martin F."/>
            <person name="Silar P."/>
            <person name="Natvig D.O."/>
            <person name="Lalanne C."/>
            <person name="Gautier V."/>
            <person name="Ament-Velasquez S.L."/>
            <person name="Kruys A."/>
            <person name="Hutchinson M.I."/>
            <person name="Powell A.J."/>
            <person name="Barry K."/>
            <person name="Miller A.N."/>
            <person name="Grigoriev I.V."/>
            <person name="Debuchy R."/>
            <person name="Gladieux P."/>
            <person name="Hiltunen Thoren M."/>
            <person name="Johannesson H."/>
        </authorList>
    </citation>
    <scope>NUCLEOTIDE SEQUENCE</scope>
    <source>
        <strain evidence="2">PSN293</strain>
    </source>
</reference>
<evidence type="ECO:0000259" key="1">
    <source>
        <dbReference type="Pfam" id="PF12417"/>
    </source>
</evidence>
<dbReference type="EMBL" id="MU858240">
    <property type="protein sequence ID" value="KAK4208506.1"/>
    <property type="molecule type" value="Genomic_DNA"/>
</dbReference>
<keyword evidence="3" id="KW-1185">Reference proteome</keyword>
<sequence>MGITVPDKELYVAAHTDSQKWLSGHGHPEEELTAAARPHITELPTDVLVTERIVPLPKETRDALVDVFCANAKMREYIKTCAANEDCLVRVYLGGRKPKPKAYAGGGKFFGLRNFQLNLDQMVCLEDPHNGQGVLDLEDVLELAKQMGITLAVMHWDRDAHTDAIDVEFVLGSSRERVEATDGDVKEGDNAVGDLQGQVSSMGTGRTVRSTQMWVLNFNQCRDVYSEKEFMKLRIEAVKLNDPYFPKPLRETVVERAVWTIFVRAYLAASEKILRKSDDELVCEYGTGLGLQKHIFNLPEEFILGVIELERERRKRSEAAGRE</sequence>
<accession>A0AAN7B0T8</accession>
<comment type="caution">
    <text evidence="2">The sequence shown here is derived from an EMBL/GenBank/DDBJ whole genome shotgun (WGS) entry which is preliminary data.</text>
</comment>
<dbReference type="PANTHER" id="PTHR40780">
    <property type="entry name" value="DUF3669 DOMAIN-CONTAINING PROTEIN"/>
    <property type="match status" value="1"/>
</dbReference>
<organism evidence="2 3">
    <name type="scientific">Rhypophila decipiens</name>
    <dbReference type="NCBI Taxonomy" id="261697"/>
    <lineage>
        <taxon>Eukaryota</taxon>
        <taxon>Fungi</taxon>
        <taxon>Dikarya</taxon>
        <taxon>Ascomycota</taxon>
        <taxon>Pezizomycotina</taxon>
        <taxon>Sordariomycetes</taxon>
        <taxon>Sordariomycetidae</taxon>
        <taxon>Sordariales</taxon>
        <taxon>Naviculisporaceae</taxon>
        <taxon>Rhypophila</taxon>
    </lineage>
</organism>
<dbReference type="PANTHER" id="PTHR40780:SF2">
    <property type="entry name" value="DUF3669 DOMAIN-CONTAINING PROTEIN"/>
    <property type="match status" value="1"/>
</dbReference>
<name>A0AAN7B0T8_9PEZI</name>